<evidence type="ECO:0000313" key="16">
    <source>
        <dbReference type="Proteomes" id="UP000659654"/>
    </source>
</evidence>
<protein>
    <recommendedName>
        <fullName evidence="3">glucuronosyltransferase</fullName>
        <ecNumber evidence="3">2.4.1.17</ecNumber>
    </recommendedName>
</protein>
<dbReference type="PANTHER" id="PTHR48043">
    <property type="entry name" value="EG:EG0003.4 PROTEIN-RELATED"/>
    <property type="match status" value="1"/>
</dbReference>
<dbReference type="WBParaSite" id="BXY_0587000.1">
    <property type="protein sequence ID" value="BXY_0587000.1"/>
    <property type="gene ID" value="BXY_0587000"/>
</dbReference>
<evidence type="ECO:0000313" key="17">
    <source>
        <dbReference type="WBParaSite" id="BXY_0587000.1"/>
    </source>
</evidence>
<evidence type="ECO:0000256" key="5">
    <source>
        <dbReference type="ARBA" id="ARBA00022679"/>
    </source>
</evidence>
<evidence type="ECO:0000313" key="14">
    <source>
        <dbReference type="EMBL" id="CAG9092393.1"/>
    </source>
</evidence>
<evidence type="ECO:0000256" key="8">
    <source>
        <dbReference type="ARBA" id="ARBA00022989"/>
    </source>
</evidence>
<evidence type="ECO:0000256" key="6">
    <source>
        <dbReference type="ARBA" id="ARBA00022692"/>
    </source>
</evidence>
<proteinExistence type="inferred from homology"/>
<dbReference type="GO" id="GO:0015020">
    <property type="term" value="F:glucuronosyltransferase activity"/>
    <property type="evidence" value="ECO:0007669"/>
    <property type="project" value="UniProtKB-EC"/>
</dbReference>
<sequence length="527" mass="59518">MKLLFILSLLLLAGSGLGLKFLVYNPKFGGSHALLMGKLADELAGAGHEVVVVQTVLNENLTYAGHTNKKIRLIEVRVQASIAELSKDGDKMWTTEKSNTNLRSIGKVFRDGCYELYNNKPVINELKGEHFDLGVGEWFDVCGLGLFKMIGLQKWITVFGSAVPPQFMSMLGVPASVSFVPGLFDASEARGFWTRFENVFGFLYAEKYIFPGFLGSIGEAYEVFDSNLDYRDLIANSSFFWVNTDEFVDFPRPISHKYVNIGGFGMRKNGKNSVLEPKYQKIFQKAVKGAIYMSFGSVAQSQLMPAEMKSAFLEAFKEFPEVQFIWKYENESDHITANYSNVHVERWLPQREIISHPKALIFITHGGMNSITEATYAGIPLICVPLFGDQLRNAAMVQAKGTAKVINKFDLVNKEKIVEVLTEVLNDKRYKLRAQELSQLLKDKPDTPEQRIIKTAEFAAKHDVHKHLELAGRNMNIFQYYNVDVFLAILVLINLTALGLAVAVIFFRTLFSSEEDEEEEEEREKED</sequence>
<organism evidence="15 17">
    <name type="scientific">Bursaphelenchus xylophilus</name>
    <name type="common">Pinewood nematode worm</name>
    <name type="synonym">Aphelenchoides xylophilus</name>
    <dbReference type="NCBI Taxonomy" id="6326"/>
    <lineage>
        <taxon>Eukaryota</taxon>
        <taxon>Metazoa</taxon>
        <taxon>Ecdysozoa</taxon>
        <taxon>Nematoda</taxon>
        <taxon>Chromadorea</taxon>
        <taxon>Rhabditida</taxon>
        <taxon>Tylenchina</taxon>
        <taxon>Tylenchomorpha</taxon>
        <taxon>Aphelenchoidea</taxon>
        <taxon>Aphelenchoididae</taxon>
        <taxon>Bursaphelenchus</taxon>
    </lineage>
</organism>
<dbReference type="SUPFAM" id="SSF53756">
    <property type="entry name" value="UDP-Glycosyltransferase/glycogen phosphorylase"/>
    <property type="match status" value="1"/>
</dbReference>
<dbReference type="GO" id="GO:0016020">
    <property type="term" value="C:membrane"/>
    <property type="evidence" value="ECO:0007669"/>
    <property type="project" value="UniProtKB-SubCell"/>
</dbReference>
<dbReference type="Proteomes" id="UP000659654">
    <property type="component" value="Unassembled WGS sequence"/>
</dbReference>
<evidence type="ECO:0000313" key="15">
    <source>
        <dbReference type="Proteomes" id="UP000095284"/>
    </source>
</evidence>
<comment type="subcellular location">
    <subcellularLocation>
        <location evidence="1">Membrane</location>
        <topology evidence="1">Single-pass membrane protein</topology>
    </subcellularLocation>
</comment>
<feature type="signal peptide" evidence="12">
    <location>
        <begin position="1"/>
        <end position="18"/>
    </location>
</feature>
<dbReference type="EMBL" id="CAJFDI010000002">
    <property type="protein sequence ID" value="CAD5213344.1"/>
    <property type="molecule type" value="Genomic_DNA"/>
</dbReference>
<dbReference type="FunFam" id="3.40.50.2000:FF:000038">
    <property type="entry name" value="UDP-GlucuronosylTransferase"/>
    <property type="match status" value="1"/>
</dbReference>
<dbReference type="OrthoDB" id="5835829at2759"/>
<dbReference type="EMBL" id="CAJFCV020000002">
    <property type="protein sequence ID" value="CAG9092393.1"/>
    <property type="molecule type" value="Genomic_DNA"/>
</dbReference>
<dbReference type="EC" id="2.4.1.17" evidence="3"/>
<comment type="catalytic activity">
    <reaction evidence="10">
        <text>glucuronate acceptor + UDP-alpha-D-glucuronate = acceptor beta-D-glucuronoside + UDP + H(+)</text>
        <dbReference type="Rhea" id="RHEA:21032"/>
        <dbReference type="ChEBI" id="CHEBI:15378"/>
        <dbReference type="ChEBI" id="CHEBI:58052"/>
        <dbReference type="ChEBI" id="CHEBI:58223"/>
        <dbReference type="ChEBI" id="CHEBI:132367"/>
        <dbReference type="ChEBI" id="CHEBI:132368"/>
        <dbReference type="EC" id="2.4.1.17"/>
    </reaction>
</comment>
<dbReference type="AlphaFoldDB" id="A0A1I7RYQ2"/>
<keyword evidence="8 11" id="KW-1133">Transmembrane helix</keyword>
<feature type="transmembrane region" description="Helical" evidence="11">
    <location>
        <begin position="485"/>
        <end position="507"/>
    </location>
</feature>
<keyword evidence="6 11" id="KW-0812">Transmembrane</keyword>
<accession>A0A1I7RYQ2</accession>
<evidence type="ECO:0000256" key="2">
    <source>
        <dbReference type="ARBA" id="ARBA00009995"/>
    </source>
</evidence>
<dbReference type="Gene3D" id="3.40.50.2000">
    <property type="entry name" value="Glycogen Phosphorylase B"/>
    <property type="match status" value="1"/>
</dbReference>
<comment type="similarity">
    <text evidence="2">Belongs to the UDP-glycosyltransferase family.</text>
</comment>
<evidence type="ECO:0000256" key="12">
    <source>
        <dbReference type="SAM" id="SignalP"/>
    </source>
</evidence>
<dbReference type="Proteomes" id="UP000582659">
    <property type="component" value="Unassembled WGS sequence"/>
</dbReference>
<evidence type="ECO:0000256" key="9">
    <source>
        <dbReference type="ARBA" id="ARBA00023136"/>
    </source>
</evidence>
<dbReference type="InterPro" id="IPR002213">
    <property type="entry name" value="UDP_glucos_trans"/>
</dbReference>
<dbReference type="Proteomes" id="UP000095284">
    <property type="component" value="Unplaced"/>
</dbReference>
<evidence type="ECO:0000256" key="1">
    <source>
        <dbReference type="ARBA" id="ARBA00004167"/>
    </source>
</evidence>
<dbReference type="InterPro" id="IPR050271">
    <property type="entry name" value="UDP-glycosyltransferase"/>
</dbReference>
<keyword evidence="7 12" id="KW-0732">Signal</keyword>
<dbReference type="eggNOG" id="KOG1192">
    <property type="taxonomic scope" value="Eukaryota"/>
</dbReference>
<dbReference type="PANTHER" id="PTHR48043:SF145">
    <property type="entry name" value="FI06409P-RELATED"/>
    <property type="match status" value="1"/>
</dbReference>
<reference evidence="14" key="2">
    <citation type="submission" date="2020-08" db="EMBL/GenBank/DDBJ databases">
        <authorList>
            <person name="Kikuchi T."/>
        </authorList>
    </citation>
    <scope>NUCLEOTIDE SEQUENCE</scope>
    <source>
        <strain evidence="13">Ka4C1</strain>
    </source>
</reference>
<keyword evidence="4" id="KW-0328">Glycosyltransferase</keyword>
<evidence type="ECO:0000256" key="4">
    <source>
        <dbReference type="ARBA" id="ARBA00022676"/>
    </source>
</evidence>
<evidence type="ECO:0000256" key="10">
    <source>
        <dbReference type="ARBA" id="ARBA00047475"/>
    </source>
</evidence>
<dbReference type="CDD" id="cd03784">
    <property type="entry name" value="GT1_Gtf-like"/>
    <property type="match status" value="1"/>
</dbReference>
<evidence type="ECO:0000313" key="13">
    <source>
        <dbReference type="EMBL" id="CAD5213344.1"/>
    </source>
</evidence>
<keyword evidence="9 11" id="KW-0472">Membrane</keyword>
<gene>
    <name evidence="13" type="ORF">BXYJ_LOCUS2983</name>
</gene>
<evidence type="ECO:0000256" key="11">
    <source>
        <dbReference type="SAM" id="Phobius"/>
    </source>
</evidence>
<dbReference type="SMR" id="A0A1I7RYQ2"/>
<dbReference type="Pfam" id="PF00201">
    <property type="entry name" value="UDPGT"/>
    <property type="match status" value="1"/>
</dbReference>
<keyword evidence="16" id="KW-1185">Reference proteome</keyword>
<name>A0A1I7RYQ2_BURXY</name>
<evidence type="ECO:0000256" key="7">
    <source>
        <dbReference type="ARBA" id="ARBA00022729"/>
    </source>
</evidence>
<reference evidence="17" key="1">
    <citation type="submission" date="2016-11" db="UniProtKB">
        <authorList>
            <consortium name="WormBaseParasite"/>
        </authorList>
    </citation>
    <scope>IDENTIFICATION</scope>
</reference>
<keyword evidence="5" id="KW-0808">Transferase</keyword>
<feature type="chain" id="PRO_5035399640" description="glucuronosyltransferase" evidence="12">
    <location>
        <begin position="19"/>
        <end position="527"/>
    </location>
</feature>
<evidence type="ECO:0000256" key="3">
    <source>
        <dbReference type="ARBA" id="ARBA00012544"/>
    </source>
</evidence>